<dbReference type="InterPro" id="IPR052962">
    <property type="entry name" value="AA_Transporter_AGT"/>
</dbReference>
<dbReference type="Proteomes" id="UP001138768">
    <property type="component" value="Unassembled WGS sequence"/>
</dbReference>
<feature type="transmembrane region" description="Helical" evidence="5">
    <location>
        <begin position="38"/>
        <end position="63"/>
    </location>
</feature>
<feature type="transmembrane region" description="Helical" evidence="5">
    <location>
        <begin position="7"/>
        <end position="26"/>
    </location>
</feature>
<feature type="transmembrane region" description="Helical" evidence="5">
    <location>
        <begin position="186"/>
        <end position="212"/>
    </location>
</feature>
<evidence type="ECO:0000256" key="4">
    <source>
        <dbReference type="ARBA" id="ARBA00023136"/>
    </source>
</evidence>
<sequence length="523" mass="56588">MRREIGLLSLTFIGVSGVLGSGWLFAPLLASQLAGPAALLAWLLGGLAIGLLAMTFAEIAAMLPVAGGIARLPQFSHGNVVSMAMGWSAWVGYNTTAPIEVEAMLRYLAPHLPWLYQSATPGHLSLLGMTTATAMLLLFTLINVFGVRFFARINASITWLKLAIPMIVALVLILDRFEVSNLQAGGGFFAMGAEGILASIASGGIIFAFIGFRHTIDLAGEAKNPQFTVPTAILLTILICFIIYALIQLAFIGALSPANLEHGWKTLHISGDFGPLSGLASAVGILWLVSLLNIGAVVAPFGGGLVSVGSMGRLALALAQNGFFPQLFETLNRYGVPAYAMLLNFVVASAVFFLLPFQEILSLNGAAIILSFAVGPVALMALRRLDPERRRRFRLPGATALAPLAFIVATLIIYWSGWDTYWRLAVCLLVGLILLLLKVKNTQGEQLDISESLWLLPYLLGLGVLSYLGDFGGGRKWLPFGWDMLLIAVFCVGIFWYAVRCRLSQDKYDRYLREERMAEDSQF</sequence>
<dbReference type="GO" id="GO:0016020">
    <property type="term" value="C:membrane"/>
    <property type="evidence" value="ECO:0007669"/>
    <property type="project" value="UniProtKB-SubCell"/>
</dbReference>
<name>A0A9X1B681_9GAMM</name>
<feature type="transmembrane region" description="Helical" evidence="5">
    <location>
        <begin position="336"/>
        <end position="355"/>
    </location>
</feature>
<evidence type="ECO:0000313" key="7">
    <source>
        <dbReference type="Proteomes" id="UP001138768"/>
    </source>
</evidence>
<accession>A0A9X1B681</accession>
<organism evidence="6 7">
    <name type="scientific">Lamprobacter modestohalophilus</name>
    <dbReference type="NCBI Taxonomy" id="1064514"/>
    <lineage>
        <taxon>Bacteria</taxon>
        <taxon>Pseudomonadati</taxon>
        <taxon>Pseudomonadota</taxon>
        <taxon>Gammaproteobacteria</taxon>
        <taxon>Chromatiales</taxon>
        <taxon>Chromatiaceae</taxon>
        <taxon>Lamprobacter</taxon>
    </lineage>
</organism>
<feature type="transmembrane region" description="Helical" evidence="5">
    <location>
        <begin position="394"/>
        <end position="415"/>
    </location>
</feature>
<feature type="transmembrane region" description="Helical" evidence="5">
    <location>
        <begin position="157"/>
        <end position="174"/>
    </location>
</feature>
<comment type="caution">
    <text evidence="6">The sequence shown here is derived from an EMBL/GenBank/DDBJ whole genome shotgun (WGS) entry which is preliminary data.</text>
</comment>
<feature type="transmembrane region" description="Helical" evidence="5">
    <location>
        <begin position="232"/>
        <end position="255"/>
    </location>
</feature>
<keyword evidence="7" id="KW-1185">Reference proteome</keyword>
<reference evidence="6 7" key="1">
    <citation type="journal article" date="2020" name="Microorganisms">
        <title>Osmotic Adaptation and Compatible Solute Biosynthesis of Phototrophic Bacteria as Revealed from Genome Analyses.</title>
        <authorList>
            <person name="Imhoff J.F."/>
            <person name="Rahn T."/>
            <person name="Kunzel S."/>
            <person name="Keller A."/>
            <person name="Neulinger S.C."/>
        </authorList>
    </citation>
    <scope>NUCLEOTIDE SEQUENCE [LARGE SCALE GENOMIC DNA]</scope>
    <source>
        <strain evidence="6 7">DSM 25653</strain>
    </source>
</reference>
<dbReference type="PANTHER" id="PTHR47547">
    <property type="match status" value="1"/>
</dbReference>
<comment type="subcellular location">
    <subcellularLocation>
        <location evidence="1">Membrane</location>
        <topology evidence="1">Multi-pass membrane protein</topology>
    </subcellularLocation>
</comment>
<feature type="transmembrane region" description="Helical" evidence="5">
    <location>
        <begin position="451"/>
        <end position="468"/>
    </location>
</feature>
<gene>
    <name evidence="6" type="ORF">CKO42_22880</name>
</gene>
<proteinExistence type="predicted"/>
<dbReference type="AlphaFoldDB" id="A0A9X1B681"/>
<keyword evidence="2 5" id="KW-0812">Transmembrane</keyword>
<feature type="transmembrane region" description="Helical" evidence="5">
    <location>
        <begin position="480"/>
        <end position="499"/>
    </location>
</feature>
<feature type="transmembrane region" description="Helical" evidence="5">
    <location>
        <begin position="421"/>
        <end position="439"/>
    </location>
</feature>
<evidence type="ECO:0000256" key="2">
    <source>
        <dbReference type="ARBA" id="ARBA00022692"/>
    </source>
</evidence>
<dbReference type="PIRSF" id="PIRSF006060">
    <property type="entry name" value="AA_transporter"/>
    <property type="match status" value="1"/>
</dbReference>
<dbReference type="PANTHER" id="PTHR47547:SF1">
    <property type="entry name" value="ASPARTATE-PROTON SYMPORTER"/>
    <property type="match status" value="1"/>
</dbReference>
<feature type="transmembrane region" description="Helical" evidence="5">
    <location>
        <begin position="126"/>
        <end position="151"/>
    </location>
</feature>
<dbReference type="GO" id="GO:0022857">
    <property type="term" value="F:transmembrane transporter activity"/>
    <property type="evidence" value="ECO:0007669"/>
    <property type="project" value="InterPro"/>
</dbReference>
<evidence type="ECO:0000256" key="3">
    <source>
        <dbReference type="ARBA" id="ARBA00022989"/>
    </source>
</evidence>
<keyword evidence="4 5" id="KW-0472">Membrane</keyword>
<dbReference type="Gene3D" id="1.20.1740.10">
    <property type="entry name" value="Amino acid/polyamine transporter I"/>
    <property type="match status" value="1"/>
</dbReference>
<feature type="transmembrane region" description="Helical" evidence="5">
    <location>
        <begin position="276"/>
        <end position="299"/>
    </location>
</feature>
<protein>
    <submittedName>
        <fullName evidence="6">Amino acid permease</fullName>
    </submittedName>
</protein>
<evidence type="ECO:0000313" key="6">
    <source>
        <dbReference type="EMBL" id="MBK1621208.1"/>
    </source>
</evidence>
<dbReference type="InterPro" id="IPR002293">
    <property type="entry name" value="AA/rel_permease1"/>
</dbReference>
<dbReference type="EMBL" id="NRRY01000062">
    <property type="protein sequence ID" value="MBK1621208.1"/>
    <property type="molecule type" value="Genomic_DNA"/>
</dbReference>
<evidence type="ECO:0000256" key="5">
    <source>
        <dbReference type="SAM" id="Phobius"/>
    </source>
</evidence>
<feature type="transmembrane region" description="Helical" evidence="5">
    <location>
        <begin position="361"/>
        <end position="382"/>
    </location>
</feature>
<keyword evidence="3 5" id="KW-1133">Transmembrane helix</keyword>
<evidence type="ECO:0000256" key="1">
    <source>
        <dbReference type="ARBA" id="ARBA00004141"/>
    </source>
</evidence>
<dbReference type="Pfam" id="PF13520">
    <property type="entry name" value="AA_permease_2"/>
    <property type="match status" value="1"/>
</dbReference>